<dbReference type="SUPFAM" id="SSF46785">
    <property type="entry name" value="Winged helix' DNA-binding domain"/>
    <property type="match status" value="1"/>
</dbReference>
<feature type="compositionally biased region" description="Basic and acidic residues" evidence="1">
    <location>
        <begin position="1"/>
        <end position="10"/>
    </location>
</feature>
<evidence type="ECO:0000256" key="1">
    <source>
        <dbReference type="SAM" id="MobiDB-lite"/>
    </source>
</evidence>
<reference evidence="2" key="2">
    <citation type="submission" date="2020-09" db="EMBL/GenBank/DDBJ databases">
        <authorList>
            <person name="Sun Q."/>
            <person name="Zhou Y."/>
        </authorList>
    </citation>
    <scope>NUCLEOTIDE SEQUENCE</scope>
    <source>
        <strain evidence="2">CGMCC 1.12195</strain>
    </source>
</reference>
<dbReference type="AlphaFoldDB" id="A0A917ME99"/>
<organism evidence="2 3">
    <name type="scientific">Parapedobacter pyrenivorans</name>
    <dbReference type="NCBI Taxonomy" id="1305674"/>
    <lineage>
        <taxon>Bacteria</taxon>
        <taxon>Pseudomonadati</taxon>
        <taxon>Bacteroidota</taxon>
        <taxon>Sphingobacteriia</taxon>
        <taxon>Sphingobacteriales</taxon>
        <taxon>Sphingobacteriaceae</taxon>
        <taxon>Parapedobacter</taxon>
    </lineage>
</organism>
<reference evidence="2" key="1">
    <citation type="journal article" date="2014" name="Int. J. Syst. Evol. Microbiol.">
        <title>Complete genome sequence of Corynebacterium casei LMG S-19264T (=DSM 44701T), isolated from a smear-ripened cheese.</title>
        <authorList>
            <consortium name="US DOE Joint Genome Institute (JGI-PGF)"/>
            <person name="Walter F."/>
            <person name="Albersmeier A."/>
            <person name="Kalinowski J."/>
            <person name="Ruckert C."/>
        </authorList>
    </citation>
    <scope>NUCLEOTIDE SEQUENCE</scope>
    <source>
        <strain evidence="2">CGMCC 1.12195</strain>
    </source>
</reference>
<name>A0A917ME99_9SPHI</name>
<feature type="region of interest" description="Disordered" evidence="1">
    <location>
        <begin position="1"/>
        <end position="23"/>
    </location>
</feature>
<dbReference type="RefSeq" id="WP_188508144.1">
    <property type="nucleotide sequence ID" value="NZ_BMER01000006.1"/>
</dbReference>
<gene>
    <name evidence="2" type="ORF">GCM10007415_42580</name>
</gene>
<comment type="caution">
    <text evidence="2">The sequence shown here is derived from an EMBL/GenBank/DDBJ whole genome shotgun (WGS) entry which is preliminary data.</text>
</comment>
<protein>
    <submittedName>
        <fullName evidence="2">Uncharacterized protein</fullName>
    </submittedName>
</protein>
<sequence length="106" mass="11853">MEKQYEDNGRIRPLQVPAKHDPQTSLTDRVVFALADIKSGTAKQVVKRLAELKDLDIDIYTVESILNGLFDKGLVNGSESPKNRVYDLAKVTRPHLGHVDPDSLDK</sequence>
<proteinExistence type="predicted"/>
<dbReference type="InterPro" id="IPR036390">
    <property type="entry name" value="WH_DNA-bd_sf"/>
</dbReference>
<evidence type="ECO:0000313" key="2">
    <source>
        <dbReference type="EMBL" id="GGH01932.1"/>
    </source>
</evidence>
<accession>A0A917ME99</accession>
<keyword evidence="3" id="KW-1185">Reference proteome</keyword>
<evidence type="ECO:0000313" key="3">
    <source>
        <dbReference type="Proteomes" id="UP000660862"/>
    </source>
</evidence>
<dbReference type="EMBL" id="BMER01000006">
    <property type="protein sequence ID" value="GGH01932.1"/>
    <property type="molecule type" value="Genomic_DNA"/>
</dbReference>
<dbReference type="Proteomes" id="UP000660862">
    <property type="component" value="Unassembled WGS sequence"/>
</dbReference>